<evidence type="ECO:0000313" key="1">
    <source>
        <dbReference type="EMBL" id="KKL58510.1"/>
    </source>
</evidence>
<reference evidence="1" key="1">
    <citation type="journal article" date="2015" name="Nature">
        <title>Complex archaea that bridge the gap between prokaryotes and eukaryotes.</title>
        <authorList>
            <person name="Spang A."/>
            <person name="Saw J.H."/>
            <person name="Jorgensen S.L."/>
            <person name="Zaremba-Niedzwiedzka K."/>
            <person name="Martijn J."/>
            <person name="Lind A.E."/>
            <person name="van Eijk R."/>
            <person name="Schleper C."/>
            <person name="Guy L."/>
            <person name="Ettema T.J."/>
        </authorList>
    </citation>
    <scope>NUCLEOTIDE SEQUENCE</scope>
</reference>
<dbReference type="EMBL" id="LAZR01029798">
    <property type="protein sequence ID" value="KKL58510.1"/>
    <property type="molecule type" value="Genomic_DNA"/>
</dbReference>
<organism evidence="1">
    <name type="scientific">marine sediment metagenome</name>
    <dbReference type="NCBI Taxonomy" id="412755"/>
    <lineage>
        <taxon>unclassified sequences</taxon>
        <taxon>metagenomes</taxon>
        <taxon>ecological metagenomes</taxon>
    </lineage>
</organism>
<feature type="non-terminal residue" evidence="1">
    <location>
        <position position="41"/>
    </location>
</feature>
<gene>
    <name evidence="1" type="ORF">LCGC14_2224680</name>
</gene>
<name>A0A0F9FMI9_9ZZZZ</name>
<comment type="caution">
    <text evidence="1">The sequence shown here is derived from an EMBL/GenBank/DDBJ whole genome shotgun (WGS) entry which is preliminary data.</text>
</comment>
<dbReference type="AlphaFoldDB" id="A0A0F9FMI9"/>
<protein>
    <submittedName>
        <fullName evidence="1">Uncharacterized protein</fullName>
    </submittedName>
</protein>
<accession>A0A0F9FMI9</accession>
<sequence>MGAPVLGRFHNPQSLEQLTKNRGWNSELVGFLLPFARRQFH</sequence>
<proteinExistence type="predicted"/>